<sequence length="389" mass="43245">MSRPTISIPLSRLAESQSPETQRNISNPYSLAIPPRSQQRTTYQRADTPTQYLEPPDRPSAKKGTPYLEIPTATIVVTEHPSPYTLNDASRSTLARSHAPDKQKKQKKKLNDRVLAFAITLSLTILVAITLPLAIILPTKLIKPLPIKILVPFYLNPELGSWRRLEDSIIKHHDLPFTLILSPSHGPGNATWPAATYIDAVERVSMYPNVRTVGYIDTANGTVPNTTVRAQAATYAGWRNVSEEMDVRGVYFDRAPSAEGEGYLRNVSGAVRGWGGGEGEAGLVVVNTGRVPVVNSTALEADITVVFEGAYVDLPAREELSMQLAELKGARERYAMLVHSVPKDLGRGGLRRIVERVRRDVEWLYVTDLTEDVYSGYPSFWEDWLDVTW</sequence>
<evidence type="ECO:0000313" key="3">
    <source>
        <dbReference type="EMBL" id="KAF1919940.1"/>
    </source>
</evidence>
<evidence type="ECO:0000256" key="2">
    <source>
        <dbReference type="SAM" id="Phobius"/>
    </source>
</evidence>
<feature type="compositionally biased region" description="Polar residues" evidence="1">
    <location>
        <begin position="14"/>
        <end position="29"/>
    </location>
</feature>
<organism evidence="3 4">
    <name type="scientific">Ampelomyces quisqualis</name>
    <name type="common">Powdery mildew agent</name>
    <dbReference type="NCBI Taxonomy" id="50730"/>
    <lineage>
        <taxon>Eukaryota</taxon>
        <taxon>Fungi</taxon>
        <taxon>Dikarya</taxon>
        <taxon>Ascomycota</taxon>
        <taxon>Pezizomycotina</taxon>
        <taxon>Dothideomycetes</taxon>
        <taxon>Pleosporomycetidae</taxon>
        <taxon>Pleosporales</taxon>
        <taxon>Pleosporineae</taxon>
        <taxon>Phaeosphaeriaceae</taxon>
        <taxon>Ampelomyces</taxon>
    </lineage>
</organism>
<dbReference type="Proteomes" id="UP000800096">
    <property type="component" value="Unassembled WGS sequence"/>
</dbReference>
<accession>A0A6A5QYK3</accession>
<dbReference type="PANTHER" id="PTHR35040">
    <property type="match status" value="1"/>
</dbReference>
<keyword evidence="4" id="KW-1185">Reference proteome</keyword>
<gene>
    <name evidence="3" type="ORF">BDU57DRAFT_513255</name>
</gene>
<keyword evidence="2" id="KW-0472">Membrane</keyword>
<dbReference type="OrthoDB" id="5342184at2759"/>
<name>A0A6A5QYK3_AMPQU</name>
<feature type="transmembrane region" description="Helical" evidence="2">
    <location>
        <begin position="114"/>
        <end position="137"/>
    </location>
</feature>
<evidence type="ECO:0000313" key="4">
    <source>
        <dbReference type="Proteomes" id="UP000800096"/>
    </source>
</evidence>
<reference evidence="3" key="1">
    <citation type="journal article" date="2020" name="Stud. Mycol.">
        <title>101 Dothideomycetes genomes: a test case for predicting lifestyles and emergence of pathogens.</title>
        <authorList>
            <person name="Haridas S."/>
            <person name="Albert R."/>
            <person name="Binder M."/>
            <person name="Bloem J."/>
            <person name="Labutti K."/>
            <person name="Salamov A."/>
            <person name="Andreopoulos B."/>
            <person name="Baker S."/>
            <person name="Barry K."/>
            <person name="Bills G."/>
            <person name="Bluhm B."/>
            <person name="Cannon C."/>
            <person name="Castanera R."/>
            <person name="Culley D."/>
            <person name="Daum C."/>
            <person name="Ezra D."/>
            <person name="Gonzalez J."/>
            <person name="Henrissat B."/>
            <person name="Kuo A."/>
            <person name="Liang C."/>
            <person name="Lipzen A."/>
            <person name="Lutzoni F."/>
            <person name="Magnuson J."/>
            <person name="Mondo S."/>
            <person name="Nolan M."/>
            <person name="Ohm R."/>
            <person name="Pangilinan J."/>
            <person name="Park H.-J."/>
            <person name="Ramirez L."/>
            <person name="Alfaro M."/>
            <person name="Sun H."/>
            <person name="Tritt A."/>
            <person name="Yoshinaga Y."/>
            <person name="Zwiers L.-H."/>
            <person name="Turgeon B."/>
            <person name="Goodwin S."/>
            <person name="Spatafora J."/>
            <person name="Crous P."/>
            <person name="Grigoriev I."/>
        </authorList>
    </citation>
    <scope>NUCLEOTIDE SEQUENCE</scope>
    <source>
        <strain evidence="3">HMLAC05119</strain>
    </source>
</reference>
<feature type="region of interest" description="Disordered" evidence="1">
    <location>
        <begin position="1"/>
        <end position="65"/>
    </location>
</feature>
<evidence type="ECO:0000256" key="1">
    <source>
        <dbReference type="SAM" id="MobiDB-lite"/>
    </source>
</evidence>
<dbReference type="EMBL" id="ML979133">
    <property type="protein sequence ID" value="KAF1919940.1"/>
    <property type="molecule type" value="Genomic_DNA"/>
</dbReference>
<feature type="region of interest" description="Disordered" evidence="1">
    <location>
        <begin position="88"/>
        <end position="107"/>
    </location>
</feature>
<dbReference type="Pfam" id="PF12138">
    <property type="entry name" value="Spherulin4"/>
    <property type="match status" value="1"/>
</dbReference>
<feature type="compositionally biased region" description="Polar residues" evidence="1">
    <location>
        <begin position="36"/>
        <end position="51"/>
    </location>
</feature>
<proteinExistence type="predicted"/>
<dbReference type="PANTHER" id="PTHR35040:SF7">
    <property type="entry name" value="FIBRONECTIN TYPE-III DOMAIN-CONTAINING PROTEIN-RELATED"/>
    <property type="match status" value="1"/>
</dbReference>
<keyword evidence="2" id="KW-0812">Transmembrane</keyword>
<dbReference type="AlphaFoldDB" id="A0A6A5QYK3"/>
<protein>
    <submittedName>
        <fullName evidence="3">Spherulation-specific family 4-domain-containing protein</fullName>
    </submittedName>
</protein>
<keyword evidence="2" id="KW-1133">Transmembrane helix</keyword>
<dbReference type="InterPro" id="IPR021986">
    <property type="entry name" value="Spherulin4"/>
</dbReference>